<sequence>MDIQTLLKEKKIEDKLENLHQLLLDNFNGKTTTIAKAEAELGLILLNCFSNLRENYDPDKSDDEQEHWRYTDQIAVDDLRFKKLEEFNQSGNIWEAHTGLLKLCFGEELLPFVQEALTQFPQLMYQTGWYRRSFRAPQRQKLHLARQANFIVGLLNQLDYDLSLQEYALYVNPYYNSELCYILAAALNQQDAKITESLHDIVYNRHETAKVNRTVIKAMLLSNREEAWEAVVKLLLSAQRQEGLRQTILECLDETSLGAMKTLIGVIVEHKLARFSSVVRAVDVWAGFGWESEREATVRRFLELAHEYLNDQNKLPTAIKSKDNAEVYMALWAQGVHDIDQSFPLANQVLDKAGIEKTALVLYFIAQAELSEVSLHYGLQHINSEHLLVLAATIPLLKGNIDALDTTQKRDLYIQLEAQLEHVPAKTKTIEGKVFSWLKFNIDQGDIYALMIDLVDFENEDEVRQLLTHYKAMPINQRGSLTRNLLPDYHSWSYDENKPRPALTAQQRDFAFSIIKDRSDAIRTAALRALKNAEMFAEELVVFEEMLKRKTADLRKSLIGILLKQKDEMLKGATSNLLKAKNQEQRLAGLDLLVNLKTRKDFDNAWVNEQAQAFAENPKVTAKEEVILETLVSEQSVMLEYNAENGFGLYDPTNVAAPVEPTLPTIGEYIEKTKNNVYGLNQSPEQLLKALEELKKLYLVNQEYEYSYENWDKSMTQGLLGNEFNAIKRDTKGMTNEEQFYNYPLADVWKKWAVDYKVTPCDLFLINLTSRLVDYVEDKEEPQIKKNDIEDLAKTADNIAKIVYIAPVPKAGKNHWRNPVVDILETLPLVFPYEAQTEYLEGLCQTVFCNIHPDDVHKLAQEKTSWGHSYWHTWRNLDRVSQVYDAYYARVNQMNDEQFKVFWQLEKWYNAHIPSKHPYPNNYVASLHHHSRAYTLELIGRDELMGRIMQPDAMGELTGKMKPEDKYEIRRVFPFLIDMAAEARTRILEIELKRGDSSTAVTQLAQNIQQMFGIQYFVDILVAMGKDNLHRGYIYSWGDRTYNKKEILSTLLKRCHPAKEETQAVFDEKVTAAKIKEKRLIEAAAYAPQWLPWVSQHLGWKGLESAAWWLHAHTNARHDSETETEVGKYSKVAMQDFSNGAVDIDWFKAAYKALGKARWKMLYDSAKYISDGNGHKRAMLYADVILGNTKITEVRKRVVEKRSQDYLRVYGLVPLSKKNYEADMLKRYQYLQKFKKESKQFGAQRQTSEGLAVRIAMENLARTAGFSDPIRLTWAMETEEARTILDNAEVLAFGDVQIRLEVDEHGKSSLSITRNDKALKSIPAKLKKDKAVVALKEFNKTLQNQYKRTRQSLEEAMVNGDAFSLGEIQTLMTHPVVAPMLRKLVLKSGETLGFWQDGKLADAVGSLHDTTDALQIAHCTDLYASGQWGDYQAHCFAQKIQQPFKQVFRELYVPTEDELGEKAVSRRYAGHQVQPQKTVALLKTRGWTVNYEEGLQKTYHKEGFIARMYALADWFTPAEVESPTLETIEFMDLKTWKNVPFDKISPRIFSEVMRDIDLVVSIAHVGDVDPEASQSTIELRTAIVRETVRLFKLDNVTLKGKHALIKGGKNDYSVHLGSAIAHKMPGVALSILPVHSQHRGRMFLPFLDEDPKTAEIMSKILLLAKEQEIQDPTILQQL</sequence>
<protein>
    <submittedName>
        <fullName evidence="4">Conserved protein, with weak BamHI domain</fullName>
    </submittedName>
</protein>
<organism evidence="4 5">
    <name type="scientific">Microscilla marina ATCC 23134</name>
    <dbReference type="NCBI Taxonomy" id="313606"/>
    <lineage>
        <taxon>Bacteria</taxon>
        <taxon>Pseudomonadati</taxon>
        <taxon>Bacteroidota</taxon>
        <taxon>Cytophagia</taxon>
        <taxon>Cytophagales</taxon>
        <taxon>Microscillaceae</taxon>
        <taxon>Microscilla</taxon>
    </lineage>
</organism>
<dbReference type="InterPro" id="IPR043782">
    <property type="entry name" value="DUF5724"/>
</dbReference>
<dbReference type="InterPro" id="IPR025406">
    <property type="entry name" value="DUF4132"/>
</dbReference>
<evidence type="ECO:0000313" key="4">
    <source>
        <dbReference type="EMBL" id="EAY26604.1"/>
    </source>
</evidence>
<evidence type="ECO:0000259" key="3">
    <source>
        <dbReference type="Pfam" id="PF24879"/>
    </source>
</evidence>
<feature type="domain" description="DUF7737" evidence="3">
    <location>
        <begin position="1578"/>
        <end position="1678"/>
    </location>
</feature>
<keyword evidence="5" id="KW-1185">Reference proteome</keyword>
<feature type="domain" description="DUF4132" evidence="1">
    <location>
        <begin position="1317"/>
        <end position="1487"/>
    </location>
</feature>
<dbReference type="Pfam" id="PF18991">
    <property type="entry name" value="DUF5724"/>
    <property type="match status" value="1"/>
</dbReference>
<comment type="caution">
    <text evidence="4">The sequence shown here is derived from an EMBL/GenBank/DDBJ whole genome shotgun (WGS) entry which is preliminary data.</text>
</comment>
<dbReference type="Pfam" id="PF13569">
    <property type="entry name" value="DUF4132"/>
    <property type="match status" value="1"/>
</dbReference>
<dbReference type="InterPro" id="IPR056639">
    <property type="entry name" value="DUF7737"/>
</dbReference>
<dbReference type="OrthoDB" id="9763697at2"/>
<dbReference type="EMBL" id="AAWS01000032">
    <property type="protein sequence ID" value="EAY26604.1"/>
    <property type="molecule type" value="Genomic_DNA"/>
</dbReference>
<name>A1ZSM4_MICM2</name>
<dbReference type="eggNOG" id="COG1413">
    <property type="taxonomic scope" value="Bacteria"/>
</dbReference>
<gene>
    <name evidence="4" type="ORF">M23134_06133</name>
</gene>
<proteinExistence type="predicted"/>
<dbReference type="Pfam" id="PF24879">
    <property type="entry name" value="DUF7737"/>
    <property type="match status" value="1"/>
</dbReference>
<evidence type="ECO:0000259" key="1">
    <source>
        <dbReference type="Pfam" id="PF13569"/>
    </source>
</evidence>
<accession>A1ZSM4</accession>
<evidence type="ECO:0000313" key="5">
    <source>
        <dbReference type="Proteomes" id="UP000004095"/>
    </source>
</evidence>
<feature type="domain" description="DUF5724" evidence="2">
    <location>
        <begin position="85"/>
        <end position="1276"/>
    </location>
</feature>
<dbReference type="RefSeq" id="WP_002700599.1">
    <property type="nucleotide sequence ID" value="NZ_AAWS01000032.1"/>
</dbReference>
<evidence type="ECO:0000259" key="2">
    <source>
        <dbReference type="Pfam" id="PF18991"/>
    </source>
</evidence>
<reference evidence="4 5" key="1">
    <citation type="submission" date="2007-01" db="EMBL/GenBank/DDBJ databases">
        <authorList>
            <person name="Haygood M."/>
            <person name="Podell S."/>
            <person name="Anderson C."/>
            <person name="Hopkinson B."/>
            <person name="Roe K."/>
            <person name="Barbeau K."/>
            <person name="Gaasterland T."/>
            <person name="Ferriera S."/>
            <person name="Johnson J."/>
            <person name="Kravitz S."/>
            <person name="Beeson K."/>
            <person name="Sutton G."/>
            <person name="Rogers Y.-H."/>
            <person name="Friedman R."/>
            <person name="Frazier M."/>
            <person name="Venter J.C."/>
        </authorList>
    </citation>
    <scope>NUCLEOTIDE SEQUENCE [LARGE SCALE GENOMIC DNA]</scope>
    <source>
        <strain evidence="4 5">ATCC 23134</strain>
    </source>
</reference>
<dbReference type="Proteomes" id="UP000004095">
    <property type="component" value="Unassembled WGS sequence"/>
</dbReference>